<dbReference type="Pfam" id="PF02698">
    <property type="entry name" value="DUF218"/>
    <property type="match status" value="1"/>
</dbReference>
<accession>A0A0E3UVP5</accession>
<dbReference type="STRING" id="400092.PKOR_01295"/>
<reference evidence="3 4" key="1">
    <citation type="journal article" date="2015" name="Sci. Rep.">
        <title>Unraveling adaptation of Pontibacter korlensis to radiation and infertility in desert through complete genome and comparative transcriptomic analysis.</title>
        <authorList>
            <person name="Dai J."/>
            <person name="Dai W."/>
            <person name="Qiu C."/>
            <person name="Yang Z."/>
            <person name="Zhang Y."/>
            <person name="Zhou M."/>
            <person name="Zhang L."/>
            <person name="Fang C."/>
            <person name="Gao Q."/>
            <person name="Yang Q."/>
            <person name="Li X."/>
            <person name="Wang Z."/>
            <person name="Wang Z."/>
            <person name="Jia Z."/>
            <person name="Chen X."/>
        </authorList>
    </citation>
    <scope>NUCLEOTIDE SEQUENCE [LARGE SCALE GENOMIC DNA]</scope>
    <source>
        <strain evidence="3 4">X14-1T</strain>
    </source>
</reference>
<dbReference type="InterPro" id="IPR018487">
    <property type="entry name" value="Hemopexin-like_repeat"/>
</dbReference>
<dbReference type="InterPro" id="IPR014729">
    <property type="entry name" value="Rossmann-like_a/b/a_fold"/>
</dbReference>
<evidence type="ECO:0000313" key="3">
    <source>
        <dbReference type="EMBL" id="AKD02021.1"/>
    </source>
</evidence>
<evidence type="ECO:0000259" key="2">
    <source>
        <dbReference type="Pfam" id="PF02698"/>
    </source>
</evidence>
<evidence type="ECO:0000256" key="1">
    <source>
        <dbReference type="SAM" id="SignalP"/>
    </source>
</evidence>
<dbReference type="EMBL" id="CP009621">
    <property type="protein sequence ID" value="AKD02021.1"/>
    <property type="molecule type" value="Genomic_DNA"/>
</dbReference>
<dbReference type="SUPFAM" id="SSF50923">
    <property type="entry name" value="Hemopexin-like domain"/>
    <property type="match status" value="1"/>
</dbReference>
<evidence type="ECO:0000313" key="4">
    <source>
        <dbReference type="Proteomes" id="UP000033109"/>
    </source>
</evidence>
<dbReference type="PANTHER" id="PTHR30336">
    <property type="entry name" value="INNER MEMBRANE PROTEIN, PROBABLE PERMEASE"/>
    <property type="match status" value="1"/>
</dbReference>
<organism evidence="3 4">
    <name type="scientific">Pontibacter korlensis</name>
    <dbReference type="NCBI Taxonomy" id="400092"/>
    <lineage>
        <taxon>Bacteria</taxon>
        <taxon>Pseudomonadati</taxon>
        <taxon>Bacteroidota</taxon>
        <taxon>Cytophagia</taxon>
        <taxon>Cytophagales</taxon>
        <taxon>Hymenobacteraceae</taxon>
        <taxon>Pontibacter</taxon>
    </lineage>
</organism>
<feature type="signal peptide" evidence="1">
    <location>
        <begin position="1"/>
        <end position="30"/>
    </location>
</feature>
<dbReference type="InterPro" id="IPR003848">
    <property type="entry name" value="DUF218"/>
</dbReference>
<dbReference type="CDD" id="cd06259">
    <property type="entry name" value="YdcF-like"/>
    <property type="match status" value="1"/>
</dbReference>
<dbReference type="RefSeq" id="WP_046308730.1">
    <property type="nucleotide sequence ID" value="NZ_CBCSCY010000020.1"/>
</dbReference>
<dbReference type="InterPro" id="IPR036375">
    <property type="entry name" value="Hemopexin-like_dom_sf"/>
</dbReference>
<dbReference type="HOGENOM" id="CLU_660319_0_0_10"/>
<dbReference type="Proteomes" id="UP000033109">
    <property type="component" value="Chromosome"/>
</dbReference>
<proteinExistence type="predicted"/>
<dbReference type="SMART" id="SM00120">
    <property type="entry name" value="HX"/>
    <property type="match status" value="3"/>
</dbReference>
<keyword evidence="4" id="KW-1185">Reference proteome</keyword>
<dbReference type="GO" id="GO:0000270">
    <property type="term" value="P:peptidoglycan metabolic process"/>
    <property type="evidence" value="ECO:0007669"/>
    <property type="project" value="TreeGrafter"/>
</dbReference>
<gene>
    <name evidence="3" type="ORF">PKOR_01295</name>
</gene>
<dbReference type="Gene3D" id="2.110.10.10">
    <property type="entry name" value="Hemopexin-like domain"/>
    <property type="match status" value="2"/>
</dbReference>
<keyword evidence="1" id="KW-0732">Signal</keyword>
<dbReference type="OrthoDB" id="700426at2"/>
<dbReference type="GO" id="GO:0043164">
    <property type="term" value="P:Gram-negative-bacterium-type cell wall biogenesis"/>
    <property type="evidence" value="ECO:0007669"/>
    <property type="project" value="TreeGrafter"/>
</dbReference>
<dbReference type="AlphaFoldDB" id="A0A0E3UVP5"/>
<dbReference type="PANTHER" id="PTHR30336:SF4">
    <property type="entry name" value="ENVELOPE BIOGENESIS FACTOR ELYC"/>
    <property type="match status" value="1"/>
</dbReference>
<protein>
    <recommendedName>
        <fullName evidence="2">DUF218 domain-containing protein</fullName>
    </recommendedName>
</protein>
<dbReference type="PROSITE" id="PS51642">
    <property type="entry name" value="HEMOPEXIN_2"/>
    <property type="match status" value="3"/>
</dbReference>
<dbReference type="GO" id="GO:0005886">
    <property type="term" value="C:plasma membrane"/>
    <property type="evidence" value="ECO:0007669"/>
    <property type="project" value="TreeGrafter"/>
</dbReference>
<sequence length="416" mass="46175">MMKNKIFPKLQVARVLILLTFQVCSLGAMAQQEPTGQRNGILILGSADKNTLVERVEVGYRLYASPTSFDYIVVSGGCAAHQSKLCEASEMKEILVAKGVPAEIIFKEEKSKSTVQNYTYSRMLRKADGTKVIRPGDKLYVVSNHWHAIPVAARFTANDSVTAVYHIEGSILPKNTDQVNYTNIFDPEVSSEVFSAKALWPMVGASFTVENKKKRWQTTYRLMNGLAYVESAAKPGEGSVERTALALPALPAAWAGELDAAYYNNSDNKVYIFKGTAYARFSPEAKTLDAGYPKPLTDLVNNLPAPWHYGHLDAAFFNPRSKEIYLFKGEEYLQVPASRNKVAGAPQKISTLVPDWPFSWGSGDVDAADYNSRENKVYLFRGKEFVVISPEESMKLEPGYPKNTEVAWPEAILGEK</sequence>
<dbReference type="Pfam" id="PF00045">
    <property type="entry name" value="Hemopexin"/>
    <property type="match status" value="2"/>
</dbReference>
<dbReference type="PATRIC" id="fig|400092.3.peg.291"/>
<name>A0A0E3UVP5_9BACT</name>
<feature type="domain" description="DUF218" evidence="2">
    <location>
        <begin position="40"/>
        <end position="173"/>
    </location>
</feature>
<feature type="chain" id="PRO_5002413108" description="DUF218 domain-containing protein" evidence="1">
    <location>
        <begin position="31"/>
        <end position="416"/>
    </location>
</feature>
<dbReference type="Gene3D" id="3.40.50.620">
    <property type="entry name" value="HUPs"/>
    <property type="match status" value="1"/>
</dbReference>
<dbReference type="KEGG" id="pko:PKOR_01295"/>
<dbReference type="InterPro" id="IPR051599">
    <property type="entry name" value="Cell_Envelope_Assoc"/>
</dbReference>